<dbReference type="Proteomes" id="UP000676409">
    <property type="component" value="Chromosome"/>
</dbReference>
<dbReference type="AlphaFoldDB" id="A0A975FW60"/>
<dbReference type="RefSeq" id="WP_211936131.1">
    <property type="nucleotide sequence ID" value="NZ_CP073078.1"/>
</dbReference>
<keyword evidence="3" id="KW-1185">Reference proteome</keyword>
<sequence length="418" mass="43734">MSDALKTLEPLLDEFRPGAEVYVPGATGEALILREALAADPERIAGVRFTSCVVPGMNEFDLAGLHPTARMTAFMLPPALHGSFEAGRVRLLPLAYSEVATHLGERASFDVGVFQLCAPEADGLASVGICADFPALAFRRCRRRVALVNRAMPRPPRGPRLPLADFDVVIEIDHPVVEGREGPVSEETARIADRIAGLVSDGAAIQTGIGGAPAAALARLTSHRNLVIRSGMITDSYAALARAGALDPDGRHITGAAYGSAALYRDLAELDLVELADTHTTHGAASLAGVERFTSINGALEVDLFGQVNSEWRGERLVSGVGGAPDFVRAAGRSPGGISIIALASTAAGGKISRIVPRLTSPTVAISRADIDTVITEHGAARLKGLALDERAEALMAVADPSHQAGLSEAWARMRAGM</sequence>
<evidence type="ECO:0000313" key="3">
    <source>
        <dbReference type="Proteomes" id="UP000676409"/>
    </source>
</evidence>
<accession>A0A975FW60</accession>
<dbReference type="Gene3D" id="3.40.1080.20">
    <property type="entry name" value="Acetyl-CoA hydrolase/transferase C-terminal domain"/>
    <property type="match status" value="1"/>
</dbReference>
<dbReference type="SUPFAM" id="SSF100950">
    <property type="entry name" value="NagB/RpiA/CoA transferase-like"/>
    <property type="match status" value="2"/>
</dbReference>
<dbReference type="InterPro" id="IPR038460">
    <property type="entry name" value="AcetylCoA_hyd_C_sf"/>
</dbReference>
<dbReference type="PANTHER" id="PTHR21432">
    <property type="entry name" value="ACETYL-COA HYDROLASE-RELATED"/>
    <property type="match status" value="1"/>
</dbReference>
<evidence type="ECO:0000259" key="1">
    <source>
        <dbReference type="Pfam" id="PF13336"/>
    </source>
</evidence>
<organism evidence="2 3">
    <name type="scientific">Phenylobacterium montanum</name>
    <dbReference type="NCBI Taxonomy" id="2823693"/>
    <lineage>
        <taxon>Bacteria</taxon>
        <taxon>Pseudomonadati</taxon>
        <taxon>Pseudomonadota</taxon>
        <taxon>Alphaproteobacteria</taxon>
        <taxon>Caulobacterales</taxon>
        <taxon>Caulobacteraceae</taxon>
        <taxon>Phenylobacterium</taxon>
    </lineage>
</organism>
<dbReference type="PANTHER" id="PTHR21432:SF20">
    <property type="entry name" value="ACETYL-COA HYDROLASE"/>
    <property type="match status" value="1"/>
</dbReference>
<name>A0A975FW60_9CAUL</name>
<dbReference type="InterPro" id="IPR026888">
    <property type="entry name" value="AcetylCoA_hyd_C"/>
</dbReference>
<gene>
    <name evidence="2" type="ORF">KCG34_13290</name>
</gene>
<dbReference type="GO" id="GO:0008775">
    <property type="term" value="F:acetate CoA-transferase activity"/>
    <property type="evidence" value="ECO:0007669"/>
    <property type="project" value="InterPro"/>
</dbReference>
<dbReference type="InterPro" id="IPR037171">
    <property type="entry name" value="NagB/RpiA_transferase-like"/>
</dbReference>
<dbReference type="EMBL" id="CP073078">
    <property type="protein sequence ID" value="QUD86079.1"/>
    <property type="molecule type" value="Genomic_DNA"/>
</dbReference>
<dbReference type="Gene3D" id="3.40.1080.10">
    <property type="entry name" value="Glutaconate Coenzyme A-transferase"/>
    <property type="match status" value="1"/>
</dbReference>
<evidence type="ECO:0000313" key="2">
    <source>
        <dbReference type="EMBL" id="QUD86079.1"/>
    </source>
</evidence>
<dbReference type="Pfam" id="PF13336">
    <property type="entry name" value="AcetylCoA_hyd_C"/>
    <property type="match status" value="1"/>
</dbReference>
<dbReference type="InterPro" id="IPR046433">
    <property type="entry name" value="ActCoA_hydro"/>
</dbReference>
<reference evidence="2" key="1">
    <citation type="submission" date="2021-04" db="EMBL/GenBank/DDBJ databases">
        <title>The complete genome sequence of Caulobacter sp. S6.</title>
        <authorList>
            <person name="Tang Y."/>
            <person name="Ouyang W."/>
            <person name="Liu Q."/>
            <person name="Huang B."/>
            <person name="Guo Z."/>
            <person name="Lei P."/>
        </authorList>
    </citation>
    <scope>NUCLEOTIDE SEQUENCE</scope>
    <source>
        <strain evidence="2">S6</strain>
    </source>
</reference>
<dbReference type="Gene3D" id="3.30.750.70">
    <property type="entry name" value="4-hydroxybutyrate coenzyme like domains"/>
    <property type="match status" value="1"/>
</dbReference>
<protein>
    <recommendedName>
        <fullName evidence="1">Acetyl-CoA hydrolase/transferase C-terminal domain-containing protein</fullName>
    </recommendedName>
</protein>
<dbReference type="KEGG" id="caul:KCG34_13290"/>
<feature type="domain" description="Acetyl-CoA hydrolase/transferase C-terminal" evidence="1">
    <location>
        <begin position="259"/>
        <end position="409"/>
    </location>
</feature>
<proteinExistence type="predicted"/>
<dbReference type="GO" id="GO:0006083">
    <property type="term" value="P:acetate metabolic process"/>
    <property type="evidence" value="ECO:0007669"/>
    <property type="project" value="InterPro"/>
</dbReference>